<keyword evidence="3" id="KW-1185">Reference proteome</keyword>
<evidence type="ECO:0000313" key="2">
    <source>
        <dbReference type="EMBL" id="EAX85815.1"/>
    </source>
</evidence>
<dbReference type="EMBL" id="DS114825">
    <property type="protein sequence ID" value="EAX85815.1"/>
    <property type="molecule type" value="Genomic_DNA"/>
</dbReference>
<protein>
    <recommendedName>
        <fullName evidence="1">Nucleoplasmin-like domain-containing protein</fullName>
    </recommendedName>
</protein>
<reference evidence="2" key="1">
    <citation type="submission" date="2006-10" db="EMBL/GenBank/DDBJ databases">
        <authorList>
            <person name="Amadeo P."/>
            <person name="Zhao Q."/>
            <person name="Wortman J."/>
            <person name="Fraser-Liggett C."/>
            <person name="Carlton J."/>
        </authorList>
    </citation>
    <scope>NUCLEOTIDE SEQUENCE</scope>
    <source>
        <strain evidence="2">G3</strain>
    </source>
</reference>
<dbReference type="Pfam" id="PF17800">
    <property type="entry name" value="NPL"/>
    <property type="match status" value="1"/>
</dbReference>
<accession>A2GAK3</accession>
<feature type="domain" description="Nucleoplasmin-like" evidence="1">
    <location>
        <begin position="9"/>
        <end position="101"/>
    </location>
</feature>
<dbReference type="SMR" id="A2GAK3"/>
<dbReference type="InParanoid" id="A2GAK3"/>
<dbReference type="InterPro" id="IPR041232">
    <property type="entry name" value="NPL"/>
</dbReference>
<dbReference type="AlphaFoldDB" id="A2GAK3"/>
<dbReference type="RefSeq" id="XP_001298745.1">
    <property type="nucleotide sequence ID" value="XM_001298744.1"/>
</dbReference>
<dbReference type="OrthoDB" id="10476052at2759"/>
<sequence>MLGDDFNAFWHVSVKPKSQAKVTIPEHVVASLTNASLHFENDEIKNGRVVIYAKTNNGPEFALVPFTVGKFESTSLDLKLTEGDVLYLRNSGHVQVDICGCITGGFSVTVE</sequence>
<name>A2GAK3_TRIV3</name>
<dbReference type="KEGG" id="tva:4743458"/>
<evidence type="ECO:0000313" key="3">
    <source>
        <dbReference type="Proteomes" id="UP000001542"/>
    </source>
</evidence>
<dbReference type="Proteomes" id="UP000001542">
    <property type="component" value="Unassembled WGS sequence"/>
</dbReference>
<proteinExistence type="predicted"/>
<dbReference type="VEuPathDB" id="TrichDB:TVAGG3_0926150"/>
<reference evidence="2" key="2">
    <citation type="journal article" date="2007" name="Science">
        <title>Draft genome sequence of the sexually transmitted pathogen Trichomonas vaginalis.</title>
        <authorList>
            <person name="Carlton J.M."/>
            <person name="Hirt R.P."/>
            <person name="Silva J.C."/>
            <person name="Delcher A.L."/>
            <person name="Schatz M."/>
            <person name="Zhao Q."/>
            <person name="Wortman J.R."/>
            <person name="Bidwell S.L."/>
            <person name="Alsmark U.C.M."/>
            <person name="Besteiro S."/>
            <person name="Sicheritz-Ponten T."/>
            <person name="Noel C.J."/>
            <person name="Dacks J.B."/>
            <person name="Foster P.G."/>
            <person name="Simillion C."/>
            <person name="Van de Peer Y."/>
            <person name="Miranda-Saavedra D."/>
            <person name="Barton G.J."/>
            <person name="Westrop G.D."/>
            <person name="Mueller S."/>
            <person name="Dessi D."/>
            <person name="Fiori P.L."/>
            <person name="Ren Q."/>
            <person name="Paulsen I."/>
            <person name="Zhang H."/>
            <person name="Bastida-Corcuera F.D."/>
            <person name="Simoes-Barbosa A."/>
            <person name="Brown M.T."/>
            <person name="Hayes R.D."/>
            <person name="Mukherjee M."/>
            <person name="Okumura C.Y."/>
            <person name="Schneider R."/>
            <person name="Smith A.J."/>
            <person name="Vanacova S."/>
            <person name="Villalvazo M."/>
            <person name="Haas B.J."/>
            <person name="Pertea M."/>
            <person name="Feldblyum T.V."/>
            <person name="Utterback T.R."/>
            <person name="Shu C.L."/>
            <person name="Osoegawa K."/>
            <person name="de Jong P.J."/>
            <person name="Hrdy I."/>
            <person name="Horvathova L."/>
            <person name="Zubacova Z."/>
            <person name="Dolezal P."/>
            <person name="Malik S.B."/>
            <person name="Logsdon J.M. Jr."/>
            <person name="Henze K."/>
            <person name="Gupta A."/>
            <person name="Wang C.C."/>
            <person name="Dunne R.L."/>
            <person name="Upcroft J.A."/>
            <person name="Upcroft P."/>
            <person name="White O."/>
            <person name="Salzberg S.L."/>
            <person name="Tang P."/>
            <person name="Chiu C.-H."/>
            <person name="Lee Y.-S."/>
            <person name="Embley T.M."/>
            <person name="Coombs G.H."/>
            <person name="Mottram J.C."/>
            <person name="Tachezy J."/>
            <person name="Fraser-Liggett C.M."/>
            <person name="Johnson P.J."/>
        </authorList>
    </citation>
    <scope>NUCLEOTIDE SEQUENCE [LARGE SCALE GENOMIC DNA]</scope>
    <source>
        <strain evidence="2">G3</strain>
    </source>
</reference>
<evidence type="ECO:0000259" key="1">
    <source>
        <dbReference type="Pfam" id="PF17800"/>
    </source>
</evidence>
<gene>
    <name evidence="2" type="ORF">TVAG_160570</name>
</gene>
<dbReference type="Gene3D" id="2.60.120.340">
    <property type="entry name" value="Nucleoplasmin core domain"/>
    <property type="match status" value="1"/>
</dbReference>
<organism evidence="2 3">
    <name type="scientific">Trichomonas vaginalis (strain ATCC PRA-98 / G3)</name>
    <dbReference type="NCBI Taxonomy" id="412133"/>
    <lineage>
        <taxon>Eukaryota</taxon>
        <taxon>Metamonada</taxon>
        <taxon>Parabasalia</taxon>
        <taxon>Trichomonadida</taxon>
        <taxon>Trichomonadidae</taxon>
        <taxon>Trichomonas</taxon>
    </lineage>
</organism>
<dbReference type="VEuPathDB" id="TrichDB:TVAG_160570"/>